<protein>
    <submittedName>
        <fullName evidence="1">Uncharacterized protein</fullName>
    </submittedName>
</protein>
<organism evidence="1 2">
    <name type="scientific">Streptomyces malaysiensis</name>
    <dbReference type="NCBI Taxonomy" id="92644"/>
    <lineage>
        <taxon>Bacteria</taxon>
        <taxon>Bacillati</taxon>
        <taxon>Actinomycetota</taxon>
        <taxon>Actinomycetes</taxon>
        <taxon>Kitasatosporales</taxon>
        <taxon>Streptomycetaceae</taxon>
        <taxon>Streptomyces</taxon>
        <taxon>Streptomyces violaceusniger group</taxon>
    </lineage>
</organism>
<evidence type="ECO:0000313" key="1">
    <source>
        <dbReference type="EMBL" id="QPI60329.1"/>
    </source>
</evidence>
<keyword evidence="2" id="KW-1185">Reference proteome</keyword>
<proteinExistence type="predicted"/>
<dbReference type="Proteomes" id="UP000663421">
    <property type="component" value="Chromosome"/>
</dbReference>
<evidence type="ECO:0000313" key="2">
    <source>
        <dbReference type="Proteomes" id="UP000663421"/>
    </source>
</evidence>
<gene>
    <name evidence="1" type="ORF">I1A49_40345</name>
</gene>
<sequence>MEVDVARAHLAPETVHLAVAVEIGQRKRVVHHLGALPTDVDPLAECVPVIETGRVRVEEALRIRGRDVHVGSAVTGEVARADPPEISAVEPRTDLHRGAIGVQTIQPPLMGVHRTLNVIEALWPTPDPSPEPVTIRLTACHRDLTSGAARHFRKDLPTMPKRRLTRHASAL</sequence>
<dbReference type="EMBL" id="CP065050">
    <property type="protein sequence ID" value="QPI60329.1"/>
    <property type="molecule type" value="Genomic_DNA"/>
</dbReference>
<accession>A0ABX6WFV6</accession>
<reference evidence="1 2" key="1">
    <citation type="submission" date="2020-11" db="EMBL/GenBank/DDBJ databases">
        <title>Complete genome sequence unveiled secondary metabolic potentials in Streptomyces solisilvae HNM0141.</title>
        <authorList>
            <person name="Huang X."/>
        </authorList>
    </citation>
    <scope>NUCLEOTIDE SEQUENCE [LARGE SCALE GENOMIC DNA]</scope>
    <source>
        <strain evidence="1 2">HNM0141</strain>
    </source>
</reference>
<name>A0ABX6WFV6_STRMQ</name>